<keyword evidence="1" id="KW-0812">Transmembrane</keyword>
<keyword evidence="1" id="KW-1133">Transmembrane helix</keyword>
<feature type="chain" id="PRO_5009115205" description="EGF-like domain-containing protein" evidence="2">
    <location>
        <begin position="18"/>
        <end position="223"/>
    </location>
</feature>
<dbReference type="AlphaFoldDB" id="A0A1E1W8M8"/>
<accession>A0A1E1W8M8</accession>
<feature type="transmembrane region" description="Helical" evidence="1">
    <location>
        <begin position="116"/>
        <end position="134"/>
    </location>
</feature>
<protein>
    <recommendedName>
        <fullName evidence="4">EGF-like domain-containing protein</fullName>
    </recommendedName>
</protein>
<proteinExistence type="predicted"/>
<keyword evidence="1" id="KW-0472">Membrane</keyword>
<gene>
    <name evidence="3" type="ORF">g.11923</name>
</gene>
<reference evidence="3" key="1">
    <citation type="submission" date="2015-09" db="EMBL/GenBank/DDBJ databases">
        <title>De novo assembly of Pectinophora gossypiella (Pink Bollworm) gut transcriptome.</title>
        <authorList>
            <person name="Tassone E.E."/>
        </authorList>
    </citation>
    <scope>NUCLEOTIDE SEQUENCE</scope>
</reference>
<evidence type="ECO:0008006" key="4">
    <source>
        <dbReference type="Google" id="ProtNLM"/>
    </source>
</evidence>
<evidence type="ECO:0000256" key="1">
    <source>
        <dbReference type="SAM" id="Phobius"/>
    </source>
</evidence>
<name>A0A1E1W8M8_PECGO</name>
<sequence length="223" mass="24365">MLWRTVLCVLFVVGVCAKPRSGEDQQNECDKSNCTGDAYECVNGDCYCARGFIPNPFQNRCTKCPGAGEKCFGPCCSENTTLTCWQGVCQKCYDPYGTWICRESLDHILLISSTQIAMATALVLGIIATFMLLYKLCAASTLRPMGGGSNYEGRLSIGSLQLYVEERLRDAPPRYSRTAPPGTTAIPATVYVNSGFIHDCSVLPPPPYTPPKNEDTQHASVHI</sequence>
<evidence type="ECO:0000256" key="2">
    <source>
        <dbReference type="SAM" id="SignalP"/>
    </source>
</evidence>
<dbReference type="EMBL" id="GDQN01007716">
    <property type="protein sequence ID" value="JAT83338.1"/>
    <property type="molecule type" value="Transcribed_RNA"/>
</dbReference>
<organism evidence="3">
    <name type="scientific">Pectinophora gossypiella</name>
    <name type="common">Cotton pink bollworm</name>
    <name type="synonym">Depressaria gossypiella</name>
    <dbReference type="NCBI Taxonomy" id="13191"/>
    <lineage>
        <taxon>Eukaryota</taxon>
        <taxon>Metazoa</taxon>
        <taxon>Ecdysozoa</taxon>
        <taxon>Arthropoda</taxon>
        <taxon>Hexapoda</taxon>
        <taxon>Insecta</taxon>
        <taxon>Pterygota</taxon>
        <taxon>Neoptera</taxon>
        <taxon>Endopterygota</taxon>
        <taxon>Lepidoptera</taxon>
        <taxon>Glossata</taxon>
        <taxon>Ditrysia</taxon>
        <taxon>Gelechioidea</taxon>
        <taxon>Gelechiidae</taxon>
        <taxon>Apatetrinae</taxon>
        <taxon>Pectinophora</taxon>
    </lineage>
</organism>
<evidence type="ECO:0000313" key="3">
    <source>
        <dbReference type="EMBL" id="JAT83338.1"/>
    </source>
</evidence>
<dbReference type="OrthoDB" id="7428788at2759"/>
<keyword evidence="2" id="KW-0732">Signal</keyword>
<feature type="signal peptide" evidence="2">
    <location>
        <begin position="1"/>
        <end position="17"/>
    </location>
</feature>